<dbReference type="SUPFAM" id="SSF75304">
    <property type="entry name" value="Amidase signature (AS) enzymes"/>
    <property type="match status" value="1"/>
</dbReference>
<dbReference type="PANTHER" id="PTHR42678">
    <property type="entry name" value="AMIDASE"/>
    <property type="match status" value="1"/>
</dbReference>
<dbReference type="InterPro" id="IPR036928">
    <property type="entry name" value="AS_sf"/>
</dbReference>
<evidence type="ECO:0000256" key="1">
    <source>
        <dbReference type="SAM" id="SignalP"/>
    </source>
</evidence>
<dbReference type="AlphaFoldDB" id="A0AAD5W9Q1"/>
<evidence type="ECO:0000313" key="3">
    <source>
        <dbReference type="EMBL" id="KAJ3684556.1"/>
    </source>
</evidence>
<protein>
    <recommendedName>
        <fullName evidence="2">Amidase domain-containing protein</fullName>
    </recommendedName>
</protein>
<keyword evidence="4" id="KW-1185">Reference proteome</keyword>
<evidence type="ECO:0000313" key="4">
    <source>
        <dbReference type="Proteomes" id="UP001210211"/>
    </source>
</evidence>
<accession>A0AAD5W9Q1</accession>
<reference evidence="3 4" key="1">
    <citation type="journal article" date="2022" name="Cell">
        <title>Repeat-based holocentromeres influence genome architecture and karyotype evolution.</title>
        <authorList>
            <person name="Hofstatter P.G."/>
            <person name="Thangavel G."/>
            <person name="Lux T."/>
            <person name="Neumann P."/>
            <person name="Vondrak T."/>
            <person name="Novak P."/>
            <person name="Zhang M."/>
            <person name="Costa L."/>
            <person name="Castellani M."/>
            <person name="Scott A."/>
            <person name="Toegelov H."/>
            <person name="Fuchs J."/>
            <person name="Mata-Sucre Y."/>
            <person name="Dias Y."/>
            <person name="Vanzela A.L.L."/>
            <person name="Huettel B."/>
            <person name="Almeida C.C.S."/>
            <person name="Simkova H."/>
            <person name="Souza G."/>
            <person name="Pedrosa-Harand A."/>
            <person name="Macas J."/>
            <person name="Mayer K.F.X."/>
            <person name="Houben A."/>
            <person name="Marques A."/>
        </authorList>
    </citation>
    <scope>NUCLEOTIDE SEQUENCE [LARGE SCALE GENOMIC DNA]</scope>
    <source>
        <strain evidence="3">RhyTen1mFocal</strain>
    </source>
</reference>
<dbReference type="Gene3D" id="3.90.1300.10">
    <property type="entry name" value="Amidase signature (AS) domain"/>
    <property type="match status" value="1"/>
</dbReference>
<feature type="chain" id="PRO_5042040928" description="Amidase domain-containing protein" evidence="1">
    <location>
        <begin position="26"/>
        <end position="519"/>
    </location>
</feature>
<dbReference type="Proteomes" id="UP001210211">
    <property type="component" value="Unassembled WGS sequence"/>
</dbReference>
<proteinExistence type="predicted"/>
<comment type="caution">
    <text evidence="3">The sequence shown here is derived from an EMBL/GenBank/DDBJ whole genome shotgun (WGS) entry which is preliminary data.</text>
</comment>
<feature type="signal peptide" evidence="1">
    <location>
        <begin position="1"/>
        <end position="25"/>
    </location>
</feature>
<keyword evidence="1" id="KW-0732">Signal</keyword>
<evidence type="ECO:0000259" key="2">
    <source>
        <dbReference type="Pfam" id="PF01425"/>
    </source>
</evidence>
<dbReference type="InterPro" id="IPR023631">
    <property type="entry name" value="Amidase_dom"/>
</dbReference>
<dbReference type="Pfam" id="PF01425">
    <property type="entry name" value="Amidase"/>
    <property type="match status" value="1"/>
</dbReference>
<feature type="domain" description="Amidase" evidence="2">
    <location>
        <begin position="50"/>
        <end position="448"/>
    </location>
</feature>
<sequence>MSKPNSPFLHLLLSLFLFLATAINGSQFEEATVESIQAAFNKGILTSRQLTEYYLSQIETLNPLLHAVIEVNPDALGQADQADQTDPSRRTSVLHGIPVLLKDNIATKDKLNTTSGSLALVGSVAPRDAGVVQRLRDAGAVILGKASMSEWCNFRAKGIPAGWSARGGQGKNPYVLSATPCSSSSGSAIAVAANMVTVTLGTETDGSIICPSSFNSVVGIKPTVGLTSRSGVMIISPRMDTIGPICRTVSDAVHVLEAIVGNDPLDAEATTDASVYIPEGGYKQFLKNEGLSGKRLGILRKGFFSFPKGSLKEQVFEEHFNIMRERGAVLVDDLEIANINIIRNSNHSGEWALMQAEFKLFLNAYLSELSVSPVRSLQNVIDFNNNHPIEEKLDEFNQTNLIESQQTDGYGSKENQAISNLNQLCEEGLEKLMKEQKLDAILTPGASASSILAIGGYPGISVPAGYDSDGIPFGICFGGLKGFEPRLIEIAFAFEQATRVRKQPNFGIKLFEDDLVSGI</sequence>
<name>A0AAD5W9Q1_9POAL</name>
<organism evidence="3 4">
    <name type="scientific">Rhynchospora tenuis</name>
    <dbReference type="NCBI Taxonomy" id="198213"/>
    <lineage>
        <taxon>Eukaryota</taxon>
        <taxon>Viridiplantae</taxon>
        <taxon>Streptophyta</taxon>
        <taxon>Embryophyta</taxon>
        <taxon>Tracheophyta</taxon>
        <taxon>Spermatophyta</taxon>
        <taxon>Magnoliopsida</taxon>
        <taxon>Liliopsida</taxon>
        <taxon>Poales</taxon>
        <taxon>Cyperaceae</taxon>
        <taxon>Cyperoideae</taxon>
        <taxon>Rhynchosporeae</taxon>
        <taxon>Rhynchospora</taxon>
    </lineage>
</organism>
<dbReference type="PANTHER" id="PTHR42678:SF18">
    <property type="entry name" value="AMIDASE DOMAIN-CONTAINING PROTEIN"/>
    <property type="match status" value="1"/>
</dbReference>
<gene>
    <name evidence="3" type="ORF">LUZ61_013720</name>
</gene>
<dbReference type="EMBL" id="JAMRDG010000002">
    <property type="protein sequence ID" value="KAJ3684556.1"/>
    <property type="molecule type" value="Genomic_DNA"/>
</dbReference>